<dbReference type="InterPro" id="IPR036188">
    <property type="entry name" value="FAD/NAD-bd_sf"/>
</dbReference>
<dbReference type="Proteomes" id="UP000789572">
    <property type="component" value="Unassembled WGS sequence"/>
</dbReference>
<keyword evidence="1" id="KW-0249">Electron transport</keyword>
<dbReference type="AlphaFoldDB" id="A0A9N9E265"/>
<dbReference type="EMBL" id="CAJVPJ010005441">
    <property type="protein sequence ID" value="CAG8661406.1"/>
    <property type="molecule type" value="Genomic_DNA"/>
</dbReference>
<organism evidence="3 4">
    <name type="scientific">Paraglomus occultum</name>
    <dbReference type="NCBI Taxonomy" id="144539"/>
    <lineage>
        <taxon>Eukaryota</taxon>
        <taxon>Fungi</taxon>
        <taxon>Fungi incertae sedis</taxon>
        <taxon>Mucoromycota</taxon>
        <taxon>Glomeromycotina</taxon>
        <taxon>Glomeromycetes</taxon>
        <taxon>Paraglomerales</taxon>
        <taxon>Paraglomeraceae</taxon>
        <taxon>Paraglomus</taxon>
    </lineage>
</organism>
<gene>
    <name evidence="3" type="ORF">POCULU_LOCUS10477</name>
</gene>
<keyword evidence="4" id="KW-1185">Reference proteome</keyword>
<dbReference type="PANTHER" id="PTHR10617">
    <property type="entry name" value="ELECTRON TRANSFER FLAVOPROTEIN-UBIQUINONE OXIDOREDUCTASE"/>
    <property type="match status" value="1"/>
</dbReference>
<name>A0A9N9E265_9GLOM</name>
<dbReference type="GO" id="GO:0005743">
    <property type="term" value="C:mitochondrial inner membrane"/>
    <property type="evidence" value="ECO:0007669"/>
    <property type="project" value="TreeGrafter"/>
</dbReference>
<dbReference type="Pfam" id="PF13450">
    <property type="entry name" value="NAD_binding_8"/>
    <property type="match status" value="1"/>
</dbReference>
<comment type="catalytic activity">
    <reaction evidence="1">
        <text>a ubiquinone + reduced [electron-transfer flavoprotein] = a ubiquinol + oxidized [electron-transfer flavoprotein] + H(+)</text>
        <dbReference type="Rhea" id="RHEA:24052"/>
        <dbReference type="Rhea" id="RHEA-COMP:9565"/>
        <dbReference type="Rhea" id="RHEA-COMP:9566"/>
        <dbReference type="Rhea" id="RHEA-COMP:10685"/>
        <dbReference type="Rhea" id="RHEA-COMP:10686"/>
        <dbReference type="ChEBI" id="CHEBI:15378"/>
        <dbReference type="ChEBI" id="CHEBI:16389"/>
        <dbReference type="ChEBI" id="CHEBI:17976"/>
        <dbReference type="ChEBI" id="CHEBI:57692"/>
        <dbReference type="ChEBI" id="CHEBI:58307"/>
        <dbReference type="EC" id="1.5.5.1"/>
    </reaction>
</comment>
<keyword evidence="1" id="KW-0274">FAD</keyword>
<evidence type="ECO:0000256" key="2">
    <source>
        <dbReference type="SAM" id="MobiDB-lite"/>
    </source>
</evidence>
<dbReference type="PANTHER" id="PTHR10617:SF107">
    <property type="entry name" value="ELECTRON TRANSFER FLAVOPROTEIN-UBIQUINONE OXIDOREDUCTASE, MITOCHONDRIAL"/>
    <property type="match status" value="1"/>
</dbReference>
<comment type="cofactor">
    <cofactor evidence="1">
        <name>FAD</name>
        <dbReference type="ChEBI" id="CHEBI:57692"/>
    </cofactor>
</comment>
<comment type="function">
    <text evidence="1">Accepts electrons from ETF and reduces ubiquinone.</text>
</comment>
<dbReference type="EC" id="1.5.5.1" evidence="1"/>
<proteinExistence type="predicted"/>
<keyword evidence="1" id="KW-0285">Flavoprotein</keyword>
<comment type="cofactor">
    <cofactor evidence="1">
        <name>[4Fe-4S] cluster</name>
        <dbReference type="ChEBI" id="CHEBI:49883"/>
    </cofactor>
    <text evidence="1">Binds 1 [4Fe-4S] cluster.</text>
</comment>
<comment type="caution">
    <text evidence="3">The sequence shown here is derived from an EMBL/GenBank/DDBJ whole genome shotgun (WGS) entry which is preliminary data.</text>
</comment>
<evidence type="ECO:0000256" key="1">
    <source>
        <dbReference type="RuleBase" id="RU366068"/>
    </source>
</evidence>
<feature type="non-terminal residue" evidence="3">
    <location>
        <position position="1"/>
    </location>
</feature>
<protein>
    <recommendedName>
        <fullName evidence="1">Electron transfer flavoprotein-ubiquinone oxidoreductase</fullName>
        <shortName evidence="1">ETF-QO</shortName>
        <ecNumber evidence="1">1.5.5.1</ecNumber>
    </recommendedName>
</protein>
<keyword evidence="1" id="KW-0560">Oxidoreductase</keyword>
<evidence type="ECO:0000313" key="3">
    <source>
        <dbReference type="EMBL" id="CAG8661406.1"/>
    </source>
</evidence>
<keyword evidence="1" id="KW-0411">Iron-sulfur</keyword>
<reference evidence="3" key="1">
    <citation type="submission" date="2021-06" db="EMBL/GenBank/DDBJ databases">
        <authorList>
            <person name="Kallberg Y."/>
            <person name="Tangrot J."/>
            <person name="Rosling A."/>
        </authorList>
    </citation>
    <scope>NUCLEOTIDE SEQUENCE</scope>
    <source>
        <strain evidence="3">IA702</strain>
    </source>
</reference>
<dbReference type="Gene3D" id="3.50.50.60">
    <property type="entry name" value="FAD/NAD(P)-binding domain"/>
    <property type="match status" value="2"/>
</dbReference>
<keyword evidence="1" id="KW-0830">Ubiquinone</keyword>
<dbReference type="OrthoDB" id="437331at2759"/>
<dbReference type="InterPro" id="IPR040156">
    <property type="entry name" value="ETF-QO"/>
</dbReference>
<feature type="non-terminal residue" evidence="3">
    <location>
        <position position="254"/>
    </location>
</feature>
<dbReference type="GO" id="GO:0051539">
    <property type="term" value="F:4 iron, 4 sulfur cluster binding"/>
    <property type="evidence" value="ECO:0007669"/>
    <property type="project" value="UniProtKB-UniRule"/>
</dbReference>
<sequence length="254" mass="27436">LTKSTGSNAPSLRGNLRRISSTASRRLATVDDSNTDPRLKEPRFEDNTDVVIVGGGPSGLAAAIRLKQLANKEGKEIRVVVVDKGGEIGAHILSGAVIETRSLDELIPNWKDLGAPLLQPALKDRMVFLTKSLSFPLPHPPAVNNKGNYIVSLSNVVKWLGEQAAEVGVEVYPGFAASEVLYNEDGSVAGIATNDVGLDKNFQPKDNFERGMEFKARVTLFAEGCHGSLTKTLINKFNLREGRDPQTYGIGIKE</sequence>
<dbReference type="GO" id="GO:0046872">
    <property type="term" value="F:metal ion binding"/>
    <property type="evidence" value="ECO:0007669"/>
    <property type="project" value="UniProtKB-KW"/>
</dbReference>
<dbReference type="SUPFAM" id="SSF51905">
    <property type="entry name" value="FAD/NAD(P)-binding domain"/>
    <property type="match status" value="1"/>
</dbReference>
<keyword evidence="1" id="KW-0408">Iron</keyword>
<keyword evidence="1" id="KW-0813">Transport</keyword>
<evidence type="ECO:0000313" key="4">
    <source>
        <dbReference type="Proteomes" id="UP000789572"/>
    </source>
</evidence>
<feature type="region of interest" description="Disordered" evidence="2">
    <location>
        <begin position="23"/>
        <end position="42"/>
    </location>
</feature>
<dbReference type="GO" id="GO:0004174">
    <property type="term" value="F:electron-transferring-flavoprotein dehydrogenase activity"/>
    <property type="evidence" value="ECO:0007669"/>
    <property type="project" value="UniProtKB-UniRule"/>
</dbReference>
<keyword evidence="1" id="KW-0479">Metal-binding</keyword>
<accession>A0A9N9E265</accession>